<evidence type="ECO:0000313" key="2">
    <source>
        <dbReference type="Proteomes" id="UP000677054"/>
    </source>
</evidence>
<evidence type="ECO:0000313" key="1">
    <source>
        <dbReference type="EMBL" id="CAD7249914.1"/>
    </source>
</evidence>
<dbReference type="InterPro" id="IPR026053">
    <property type="entry name" value="HPS1"/>
</dbReference>
<dbReference type="GO" id="GO:0031085">
    <property type="term" value="C:BLOC-3 complex"/>
    <property type="evidence" value="ECO:0007669"/>
    <property type="project" value="TreeGrafter"/>
</dbReference>
<dbReference type="PANTHER" id="PTHR12761">
    <property type="entry name" value="HERMANSKY-PUDLAK SYNDROME PROTEIN 1"/>
    <property type="match status" value="1"/>
</dbReference>
<accession>A0A7R9A9F1</accession>
<dbReference type="EMBL" id="CAJPEV010002551">
    <property type="protein sequence ID" value="CAG0897296.1"/>
    <property type="molecule type" value="Genomic_DNA"/>
</dbReference>
<sequence>MKGEEGTHLGQGLMIFNHMIDLVYFDASEKLKKHLWQLAVDADIQEEEWGVVVMHLFSPLVTTQFMMKKHLKNPIQFIHCQNGLGMAFAQSVEHIFVCIGENQREEELTEKVEQAVFLSRALLGPCLHILKDNKDMANLVRELLLELRTGSHDGNQSLLLEASQRLHVSPDVRQHCMSMTQELNKKLESSTLCPLHVIFTSQTSIASIHS</sequence>
<dbReference type="GO" id="GO:0005085">
    <property type="term" value="F:guanyl-nucleotide exchange factor activity"/>
    <property type="evidence" value="ECO:0007669"/>
    <property type="project" value="TreeGrafter"/>
</dbReference>
<dbReference type="EMBL" id="LR902068">
    <property type="protein sequence ID" value="CAD7249914.1"/>
    <property type="molecule type" value="Genomic_DNA"/>
</dbReference>
<reference evidence="1" key="1">
    <citation type="submission" date="2020-11" db="EMBL/GenBank/DDBJ databases">
        <authorList>
            <person name="Tran Van P."/>
        </authorList>
    </citation>
    <scope>NUCLEOTIDE SEQUENCE</scope>
</reference>
<keyword evidence="2" id="KW-1185">Reference proteome</keyword>
<organism evidence="1">
    <name type="scientific">Darwinula stevensoni</name>
    <dbReference type="NCBI Taxonomy" id="69355"/>
    <lineage>
        <taxon>Eukaryota</taxon>
        <taxon>Metazoa</taxon>
        <taxon>Ecdysozoa</taxon>
        <taxon>Arthropoda</taxon>
        <taxon>Crustacea</taxon>
        <taxon>Oligostraca</taxon>
        <taxon>Ostracoda</taxon>
        <taxon>Podocopa</taxon>
        <taxon>Podocopida</taxon>
        <taxon>Darwinulocopina</taxon>
        <taxon>Darwinuloidea</taxon>
        <taxon>Darwinulidae</taxon>
        <taxon>Darwinula</taxon>
    </lineage>
</organism>
<protein>
    <submittedName>
        <fullName evidence="1">Uncharacterized protein</fullName>
    </submittedName>
</protein>
<dbReference type="AlphaFoldDB" id="A0A7R9A9F1"/>
<name>A0A7R9A9F1_9CRUS</name>
<dbReference type="Proteomes" id="UP000677054">
    <property type="component" value="Unassembled WGS sequence"/>
</dbReference>
<gene>
    <name evidence="1" type="ORF">DSTB1V02_LOCUS9700</name>
</gene>
<proteinExistence type="predicted"/>
<dbReference type="OrthoDB" id="10255234at2759"/>
<dbReference type="PANTHER" id="PTHR12761:SF1">
    <property type="entry name" value="BLOC-3 COMPLEX MEMBER HPS1"/>
    <property type="match status" value="1"/>
</dbReference>